<comment type="similarity">
    <text evidence="3">Belongs to the glycosyl hydrolase 5 (cellulase A) family.</text>
</comment>
<dbReference type="RefSeq" id="WP_202006870.1">
    <property type="nucleotide sequence ID" value="NZ_JAERRB010000001.1"/>
</dbReference>
<dbReference type="EMBL" id="JAERRB010000001">
    <property type="protein sequence ID" value="MBL0739908.1"/>
    <property type="molecule type" value="Genomic_DNA"/>
</dbReference>
<name>A0ABS1KKD6_9BACT</name>
<accession>A0ABS1KKD6</accession>
<keyword evidence="1 3" id="KW-0378">Hydrolase</keyword>
<dbReference type="Gene3D" id="3.20.20.80">
    <property type="entry name" value="Glycosidases"/>
    <property type="match status" value="1"/>
</dbReference>
<dbReference type="InterPro" id="IPR001547">
    <property type="entry name" value="Glyco_hydro_5"/>
</dbReference>
<gene>
    <name evidence="5" type="ORF">JI741_01700</name>
</gene>
<evidence type="ECO:0000256" key="1">
    <source>
        <dbReference type="ARBA" id="ARBA00022801"/>
    </source>
</evidence>
<dbReference type="SUPFAM" id="SSF51445">
    <property type="entry name" value="(Trans)glycosidases"/>
    <property type="match status" value="1"/>
</dbReference>
<evidence type="ECO:0000313" key="6">
    <source>
        <dbReference type="Proteomes" id="UP000613030"/>
    </source>
</evidence>
<organism evidence="5 6">
    <name type="scientific">Chryseolinea lacunae</name>
    <dbReference type="NCBI Taxonomy" id="2801331"/>
    <lineage>
        <taxon>Bacteria</taxon>
        <taxon>Pseudomonadati</taxon>
        <taxon>Bacteroidota</taxon>
        <taxon>Cytophagia</taxon>
        <taxon>Cytophagales</taxon>
        <taxon>Fulvivirgaceae</taxon>
        <taxon>Chryseolinea</taxon>
    </lineage>
</organism>
<proteinExistence type="inferred from homology"/>
<comment type="caution">
    <text evidence="5">The sequence shown here is derived from an EMBL/GenBank/DDBJ whole genome shotgun (WGS) entry which is preliminary data.</text>
</comment>
<keyword evidence="6" id="KW-1185">Reference proteome</keyword>
<evidence type="ECO:0000256" key="2">
    <source>
        <dbReference type="ARBA" id="ARBA00023295"/>
    </source>
</evidence>
<sequence>MKATLKKSGADAKTREGRVAVRLLSSLMAVMFFAYACKDDEPVTTTPEGGATFTVSGKSLLDPCGAAVVLKGVNKMSVFDEEDPNGTAYFPEIAKSGANAVRIVWRRTYSSGAATDPAQLELLIQNCMNEKMIPIVEMHDATCDLGGLDAVVNYWVSTPILALVKKYEHALLVNVANEAGDNTVTANQFVTAYKGAITKLRNAGINAPLIIDAPECGKNLELVVPVASQLIQHDPLHNIMISAHPYWSKVADATPAFIADQLKAANDANVPLLLGEVAANGGWPGQGVDETKSCSTEGEVNYVALLTEAAKYNMGWLLWEWGPGNGYYERDPVVLCPAMDITSNGTYASITAIQAGAPNAWAKDAVITGSYSIKNTAVKTPYVQNGFTCP</sequence>
<feature type="domain" description="Glycoside hydrolase family 5" evidence="4">
    <location>
        <begin position="67"/>
        <end position="323"/>
    </location>
</feature>
<keyword evidence="2 3" id="KW-0326">Glycosidase</keyword>
<evidence type="ECO:0000259" key="4">
    <source>
        <dbReference type="Pfam" id="PF00150"/>
    </source>
</evidence>
<dbReference type="Proteomes" id="UP000613030">
    <property type="component" value="Unassembled WGS sequence"/>
</dbReference>
<protein>
    <submittedName>
        <fullName evidence="5">Cellulase family glycosylhydrolase</fullName>
    </submittedName>
</protein>
<evidence type="ECO:0000313" key="5">
    <source>
        <dbReference type="EMBL" id="MBL0739908.1"/>
    </source>
</evidence>
<dbReference type="InterPro" id="IPR017853">
    <property type="entry name" value="GH"/>
</dbReference>
<evidence type="ECO:0000256" key="3">
    <source>
        <dbReference type="RuleBase" id="RU361153"/>
    </source>
</evidence>
<dbReference type="Pfam" id="PF00150">
    <property type="entry name" value="Cellulase"/>
    <property type="match status" value="1"/>
</dbReference>
<reference evidence="5 6" key="1">
    <citation type="submission" date="2021-01" db="EMBL/GenBank/DDBJ databases">
        <title>Chryseolinea sp. Jin1 Genome sequencing and assembly.</title>
        <authorList>
            <person name="Kim I."/>
        </authorList>
    </citation>
    <scope>NUCLEOTIDE SEQUENCE [LARGE SCALE GENOMIC DNA]</scope>
    <source>
        <strain evidence="5 6">Jin1</strain>
    </source>
</reference>